<dbReference type="Proteomes" id="UP000752012">
    <property type="component" value="Unassembled WGS sequence"/>
</dbReference>
<dbReference type="AlphaFoldDB" id="A0A969PWF5"/>
<gene>
    <name evidence="1" type="ORF">HCN83_04730</name>
</gene>
<accession>A0A969PWF5</accession>
<evidence type="ECO:0000313" key="1">
    <source>
        <dbReference type="EMBL" id="NJP36887.1"/>
    </source>
</evidence>
<protein>
    <submittedName>
        <fullName evidence="1">Uncharacterized protein</fullName>
    </submittedName>
</protein>
<name>A0A969PWF5_9BACI</name>
<evidence type="ECO:0000313" key="2">
    <source>
        <dbReference type="Proteomes" id="UP000752012"/>
    </source>
</evidence>
<proteinExistence type="predicted"/>
<dbReference type="EMBL" id="JAATHJ010000005">
    <property type="protein sequence ID" value="NJP36887.1"/>
    <property type="molecule type" value="Genomic_DNA"/>
</dbReference>
<comment type="caution">
    <text evidence="1">The sequence shown here is derived from an EMBL/GenBank/DDBJ whole genome shotgun (WGS) entry which is preliminary data.</text>
</comment>
<keyword evidence="2" id="KW-1185">Reference proteome</keyword>
<dbReference type="RefSeq" id="WP_168005183.1">
    <property type="nucleotide sequence ID" value="NZ_JAATHJ010000005.1"/>
</dbReference>
<organism evidence="1 2">
    <name type="scientific">Alkalicoccus luteus</name>
    <dbReference type="NCBI Taxonomy" id="1237094"/>
    <lineage>
        <taxon>Bacteria</taxon>
        <taxon>Bacillati</taxon>
        <taxon>Bacillota</taxon>
        <taxon>Bacilli</taxon>
        <taxon>Bacillales</taxon>
        <taxon>Bacillaceae</taxon>
        <taxon>Alkalicoccus</taxon>
    </lineage>
</organism>
<reference evidence="1 2" key="1">
    <citation type="submission" date="2020-03" db="EMBL/GenBank/DDBJ databases">
        <title>Assessment of the enzymatic potential of alkaline-tolerant lipase obtained from Bacillus luteus H11 (technogenic soil) for the bioremediation of saline soils contaminated with petroleum substances.</title>
        <authorList>
            <person name="Kalwasinska A."/>
        </authorList>
    </citation>
    <scope>NUCLEOTIDE SEQUENCE [LARGE SCALE GENOMIC DNA]</scope>
    <source>
        <strain evidence="1 2">H11</strain>
    </source>
</reference>
<sequence length="81" mass="8894">MKKTEPDIVHIGACLLKSRAFSVPVRVELNEGGSICGIVDMVDRRRAVFVINGKQLKLREITGVEEEKSDGSADESELPLL</sequence>